<evidence type="ECO:0000259" key="1">
    <source>
        <dbReference type="PROSITE" id="PS50995"/>
    </source>
</evidence>
<dbReference type="GO" id="GO:0003700">
    <property type="term" value="F:DNA-binding transcription factor activity"/>
    <property type="evidence" value="ECO:0007669"/>
    <property type="project" value="InterPro"/>
</dbReference>
<feature type="domain" description="HTH marR-type" evidence="1">
    <location>
        <begin position="10"/>
        <end position="147"/>
    </location>
</feature>
<protein>
    <submittedName>
        <fullName evidence="2">MarR family transcriptional regulator</fullName>
    </submittedName>
</protein>
<evidence type="ECO:0000313" key="2">
    <source>
        <dbReference type="EMBL" id="RYV49572.1"/>
    </source>
</evidence>
<dbReference type="PROSITE" id="PS50995">
    <property type="entry name" value="HTH_MARR_2"/>
    <property type="match status" value="1"/>
</dbReference>
<dbReference type="PANTHER" id="PTHR33164:SF57">
    <property type="entry name" value="MARR-FAMILY TRANSCRIPTIONAL REGULATOR"/>
    <property type="match status" value="1"/>
</dbReference>
<proteinExistence type="predicted"/>
<dbReference type="AlphaFoldDB" id="A0A4Q5MVE7"/>
<dbReference type="InterPro" id="IPR039422">
    <property type="entry name" value="MarR/SlyA-like"/>
</dbReference>
<dbReference type="SMART" id="SM00347">
    <property type="entry name" value="HTH_MARR"/>
    <property type="match status" value="1"/>
</dbReference>
<sequence length="149" mass="16388">MYDTSMMTNSASDLELMDQALLRLRHFFDAPAILTDTGTRVELSTLLVLEAVARSGSSASVREIADQLDVAHSTASRLVTRAENAGMIARATSTTDRRETVIETTAVGHDFRRRASAYRLDRLVALTSGWTQDERATFASFLDRFSAAV</sequence>
<gene>
    <name evidence="2" type="ORF">EUA98_18095</name>
</gene>
<dbReference type="InterPro" id="IPR036388">
    <property type="entry name" value="WH-like_DNA-bd_sf"/>
</dbReference>
<dbReference type="PRINTS" id="PR00598">
    <property type="entry name" value="HTHMARR"/>
</dbReference>
<organism evidence="2 3">
    <name type="scientific">Pengzhenrongella frigida</name>
    <dbReference type="NCBI Taxonomy" id="1259133"/>
    <lineage>
        <taxon>Bacteria</taxon>
        <taxon>Bacillati</taxon>
        <taxon>Actinomycetota</taxon>
        <taxon>Actinomycetes</taxon>
        <taxon>Micrococcales</taxon>
        <taxon>Pengzhenrongella</taxon>
    </lineage>
</organism>
<keyword evidence="3" id="KW-1185">Reference proteome</keyword>
<reference evidence="2 3" key="1">
    <citation type="submission" date="2019-01" db="EMBL/GenBank/DDBJ databases">
        <title>Novel species of Cellulomonas.</title>
        <authorList>
            <person name="Liu Q."/>
            <person name="Xin Y.-H."/>
        </authorList>
    </citation>
    <scope>NUCLEOTIDE SEQUENCE [LARGE SCALE GENOMIC DNA]</scope>
    <source>
        <strain evidence="2 3">HLT2-17</strain>
    </source>
</reference>
<dbReference type="Proteomes" id="UP000293764">
    <property type="component" value="Unassembled WGS sequence"/>
</dbReference>
<dbReference type="PANTHER" id="PTHR33164">
    <property type="entry name" value="TRANSCRIPTIONAL REGULATOR, MARR FAMILY"/>
    <property type="match status" value="1"/>
</dbReference>
<dbReference type="InterPro" id="IPR000835">
    <property type="entry name" value="HTH_MarR-typ"/>
</dbReference>
<comment type="caution">
    <text evidence="2">The sequence shown here is derived from an EMBL/GenBank/DDBJ whole genome shotgun (WGS) entry which is preliminary data.</text>
</comment>
<name>A0A4Q5MVE7_9MICO</name>
<dbReference type="Gene3D" id="1.10.10.10">
    <property type="entry name" value="Winged helix-like DNA-binding domain superfamily/Winged helix DNA-binding domain"/>
    <property type="match status" value="1"/>
</dbReference>
<dbReference type="EMBL" id="SDWW01000064">
    <property type="protein sequence ID" value="RYV49572.1"/>
    <property type="molecule type" value="Genomic_DNA"/>
</dbReference>
<dbReference type="OrthoDB" id="5148120at2"/>
<dbReference type="SUPFAM" id="SSF46785">
    <property type="entry name" value="Winged helix' DNA-binding domain"/>
    <property type="match status" value="1"/>
</dbReference>
<dbReference type="GO" id="GO:0006950">
    <property type="term" value="P:response to stress"/>
    <property type="evidence" value="ECO:0007669"/>
    <property type="project" value="TreeGrafter"/>
</dbReference>
<evidence type="ECO:0000313" key="3">
    <source>
        <dbReference type="Proteomes" id="UP000293764"/>
    </source>
</evidence>
<accession>A0A4Q5MVE7</accession>
<dbReference type="InterPro" id="IPR036390">
    <property type="entry name" value="WH_DNA-bd_sf"/>
</dbReference>
<dbReference type="Pfam" id="PF12802">
    <property type="entry name" value="MarR_2"/>
    <property type="match status" value="1"/>
</dbReference>